<dbReference type="NCBIfam" id="NF006020">
    <property type="entry name" value="PRK08162.1"/>
    <property type="match status" value="1"/>
</dbReference>
<keyword evidence="3" id="KW-0276">Fatty acid metabolism</keyword>
<comment type="similarity">
    <text evidence="1">Belongs to the ATP-dependent AMP-binding enzyme family.</text>
</comment>
<dbReference type="NCBIfam" id="NF004837">
    <property type="entry name" value="PRK06187.1"/>
    <property type="match status" value="1"/>
</dbReference>
<dbReference type="FunFam" id="3.40.50.12780:FF:000003">
    <property type="entry name" value="Long-chain-fatty-acid--CoA ligase FadD"/>
    <property type="match status" value="1"/>
</dbReference>
<name>A0A382FIV0_9ZZZZ</name>
<dbReference type="GO" id="GO:0006631">
    <property type="term" value="P:fatty acid metabolic process"/>
    <property type="evidence" value="ECO:0007669"/>
    <property type="project" value="UniProtKB-KW"/>
</dbReference>
<evidence type="ECO:0000259" key="5">
    <source>
        <dbReference type="Pfam" id="PF00501"/>
    </source>
</evidence>
<protein>
    <recommendedName>
        <fullName evidence="8">AMP-dependent synthetase/ligase domain-containing protein</fullName>
    </recommendedName>
</protein>
<dbReference type="FunFam" id="3.30.300.30:FF:000008">
    <property type="entry name" value="2,3-dihydroxybenzoate-AMP ligase"/>
    <property type="match status" value="1"/>
</dbReference>
<dbReference type="SUPFAM" id="SSF56801">
    <property type="entry name" value="Acetyl-CoA synthetase-like"/>
    <property type="match status" value="1"/>
</dbReference>
<gene>
    <name evidence="7" type="ORF">METZ01_LOCUS215880</name>
</gene>
<dbReference type="CDD" id="cd12118">
    <property type="entry name" value="ttLC_FACS_AEE21_like"/>
    <property type="match status" value="1"/>
</dbReference>
<dbReference type="PROSITE" id="PS00455">
    <property type="entry name" value="AMP_BINDING"/>
    <property type="match status" value="1"/>
</dbReference>
<organism evidence="7">
    <name type="scientific">marine metagenome</name>
    <dbReference type="NCBI Taxonomy" id="408172"/>
    <lineage>
        <taxon>unclassified sequences</taxon>
        <taxon>metagenomes</taxon>
        <taxon>ecological metagenomes</taxon>
    </lineage>
</organism>
<feature type="non-terminal residue" evidence="7">
    <location>
        <position position="1"/>
    </location>
</feature>
<dbReference type="InterPro" id="IPR025110">
    <property type="entry name" value="AMP-bd_C"/>
</dbReference>
<evidence type="ECO:0000256" key="2">
    <source>
        <dbReference type="ARBA" id="ARBA00022598"/>
    </source>
</evidence>
<feature type="domain" description="AMP-dependent synthetase/ligase" evidence="5">
    <location>
        <begin position="16"/>
        <end position="392"/>
    </location>
</feature>
<sequence length="523" mass="58665">ANYVPLTPISFLHRSSDIYGEREAIIYGERRYTWRQCQERCLRMASSLTKLGISQGDTVAILAFNTPELFEAHFSVPMTGAVLNTINTRLDAETVAYILNFGQVKGLIVDRELLPLAQKALQCTQIKPFIILVDDETAELKPPVELDVLDYEELINSGDPEFSYPILKDEWQALTLNYTSGTTGRPKGVVYHHRGSYLMSMGTVAGWELPNHPRYLYCVPMFHCNGWGHAWTMTLLAATVVCMRAFSPKLLFELLERHEITHFGGAPVVLNMLANAPTEQQKFFDRTIKVMTAGAPPPAKVLESMTKFGFDVMHVYGLTETYGHILQSAPQAEWQHQSKARQAELLSRQGVRFPMMEDVSVIDPQTKEKVPSDGKTIGEIVMRGNTTMKGYLNDAKETAEAFEGGWFHSGDLAVIQEDGYIQIKDRAKDIIISGGENISSVEIENVLYKHPDVGEAAVVAMPDEKWGEVPCAFVELKTGKNTEEDQLIDFCNQHMAHFKKPKKIIFGPLPKTATGKIQKHELR</sequence>
<reference evidence="7" key="1">
    <citation type="submission" date="2018-05" db="EMBL/GenBank/DDBJ databases">
        <authorList>
            <person name="Lanie J.A."/>
            <person name="Ng W.-L."/>
            <person name="Kazmierczak K.M."/>
            <person name="Andrzejewski T.M."/>
            <person name="Davidsen T.M."/>
            <person name="Wayne K.J."/>
            <person name="Tettelin H."/>
            <person name="Glass J.I."/>
            <person name="Rusch D."/>
            <person name="Podicherti R."/>
            <person name="Tsui H.-C.T."/>
            <person name="Winkler M.E."/>
        </authorList>
    </citation>
    <scope>NUCLEOTIDE SEQUENCE</scope>
</reference>
<evidence type="ECO:0000256" key="3">
    <source>
        <dbReference type="ARBA" id="ARBA00022832"/>
    </source>
</evidence>
<dbReference type="AlphaFoldDB" id="A0A382FIV0"/>
<keyword evidence="4" id="KW-0443">Lipid metabolism</keyword>
<dbReference type="InterPro" id="IPR042099">
    <property type="entry name" value="ANL_N_sf"/>
</dbReference>
<dbReference type="Pfam" id="PF13193">
    <property type="entry name" value="AMP-binding_C"/>
    <property type="match status" value="1"/>
</dbReference>
<dbReference type="PANTHER" id="PTHR43859:SF4">
    <property type="entry name" value="BUTANOATE--COA LIGASE AAE1-RELATED"/>
    <property type="match status" value="1"/>
</dbReference>
<evidence type="ECO:0000256" key="1">
    <source>
        <dbReference type="ARBA" id="ARBA00006432"/>
    </source>
</evidence>
<dbReference type="Gene3D" id="3.40.50.12780">
    <property type="entry name" value="N-terminal domain of ligase-like"/>
    <property type="match status" value="1"/>
</dbReference>
<evidence type="ECO:0000259" key="6">
    <source>
        <dbReference type="Pfam" id="PF13193"/>
    </source>
</evidence>
<dbReference type="InterPro" id="IPR020845">
    <property type="entry name" value="AMP-binding_CS"/>
</dbReference>
<dbReference type="PANTHER" id="PTHR43859">
    <property type="entry name" value="ACYL-ACTIVATING ENZYME"/>
    <property type="match status" value="1"/>
</dbReference>
<evidence type="ECO:0008006" key="8">
    <source>
        <dbReference type="Google" id="ProtNLM"/>
    </source>
</evidence>
<dbReference type="InterPro" id="IPR000873">
    <property type="entry name" value="AMP-dep_synth/lig_dom"/>
</dbReference>
<accession>A0A382FIV0</accession>
<dbReference type="EMBL" id="UINC01050269">
    <property type="protein sequence ID" value="SVB63026.1"/>
    <property type="molecule type" value="Genomic_DNA"/>
</dbReference>
<proteinExistence type="inferred from homology"/>
<evidence type="ECO:0000256" key="4">
    <source>
        <dbReference type="ARBA" id="ARBA00023098"/>
    </source>
</evidence>
<keyword evidence="2" id="KW-0436">Ligase</keyword>
<evidence type="ECO:0000313" key="7">
    <source>
        <dbReference type="EMBL" id="SVB63026.1"/>
    </source>
</evidence>
<dbReference type="GO" id="GO:0016874">
    <property type="term" value="F:ligase activity"/>
    <property type="evidence" value="ECO:0007669"/>
    <property type="project" value="UniProtKB-KW"/>
</dbReference>
<dbReference type="Gene3D" id="3.30.300.30">
    <property type="match status" value="1"/>
</dbReference>
<feature type="non-terminal residue" evidence="7">
    <location>
        <position position="523"/>
    </location>
</feature>
<feature type="domain" description="AMP-binding enzyme C-terminal" evidence="6">
    <location>
        <begin position="442"/>
        <end position="516"/>
    </location>
</feature>
<dbReference type="InterPro" id="IPR045851">
    <property type="entry name" value="AMP-bd_C_sf"/>
</dbReference>
<dbReference type="Pfam" id="PF00501">
    <property type="entry name" value="AMP-binding"/>
    <property type="match status" value="1"/>
</dbReference>